<dbReference type="AlphaFoldDB" id="D7VQZ2"/>
<keyword evidence="1" id="KW-0732">Signal</keyword>
<evidence type="ECO:0000313" key="4">
    <source>
        <dbReference type="Proteomes" id="UP000006258"/>
    </source>
</evidence>
<feature type="domain" description="Lipocalin-like" evidence="2">
    <location>
        <begin position="44"/>
        <end position="133"/>
    </location>
</feature>
<accession>D7VQZ2</accession>
<organism evidence="3 4">
    <name type="scientific">Sphingobacterium spiritivorum ATCC 33861</name>
    <dbReference type="NCBI Taxonomy" id="525373"/>
    <lineage>
        <taxon>Bacteria</taxon>
        <taxon>Pseudomonadati</taxon>
        <taxon>Bacteroidota</taxon>
        <taxon>Sphingobacteriia</taxon>
        <taxon>Sphingobacteriales</taxon>
        <taxon>Sphingobacteriaceae</taxon>
        <taxon>Sphingobacterium</taxon>
    </lineage>
</organism>
<protein>
    <recommendedName>
        <fullName evidence="2">Lipocalin-like domain-containing protein</fullName>
    </recommendedName>
</protein>
<evidence type="ECO:0000259" key="2">
    <source>
        <dbReference type="Pfam" id="PF13648"/>
    </source>
</evidence>
<reference evidence="3" key="1">
    <citation type="submission" date="2010-07" db="EMBL/GenBank/DDBJ databases">
        <authorList>
            <person name="Muzny D."/>
            <person name="Qin X."/>
            <person name="Buhay C."/>
            <person name="Dugan-Rocha S."/>
            <person name="Ding Y."/>
            <person name="Chen G."/>
            <person name="Hawes A."/>
            <person name="Holder M."/>
            <person name="Jhangiani S."/>
            <person name="Johnson A."/>
            <person name="Khan Z."/>
            <person name="Li Z."/>
            <person name="Liu W."/>
            <person name="Liu X."/>
            <person name="Perez L."/>
            <person name="Shen H."/>
            <person name="Wang Q."/>
            <person name="Watt J."/>
            <person name="Xi L."/>
            <person name="Xin Y."/>
            <person name="Zhou J."/>
            <person name="Deng J."/>
            <person name="Jiang H."/>
            <person name="Liu Y."/>
            <person name="Qu J."/>
            <person name="Song X.-Z."/>
            <person name="Zhang L."/>
            <person name="Villasana D."/>
            <person name="Johnson A."/>
            <person name="Liu J."/>
            <person name="Liyanage D."/>
            <person name="Lorensuhewa L."/>
            <person name="Robinson T."/>
            <person name="Song A."/>
            <person name="Song B.-B."/>
            <person name="Dinh H."/>
            <person name="Thornton R."/>
            <person name="Coyle M."/>
            <person name="Francisco L."/>
            <person name="Jackson L."/>
            <person name="Javaid M."/>
            <person name="Korchina V."/>
            <person name="Kovar C."/>
            <person name="Mata R."/>
            <person name="Mathew T."/>
            <person name="Ngo R."/>
            <person name="Nguyen L."/>
            <person name="Nguyen N."/>
            <person name="Okwuonu G."/>
            <person name="Ongeri F."/>
            <person name="Pham C."/>
            <person name="Simmons D."/>
            <person name="Wilczek-Boney K."/>
            <person name="Hale W."/>
            <person name="Jakkamsetti A."/>
            <person name="Pham P."/>
            <person name="Ruth R."/>
            <person name="San Lucas F."/>
            <person name="Warren J."/>
            <person name="Zhang J."/>
            <person name="Zhao Z."/>
            <person name="Zhou C."/>
            <person name="Zhu D."/>
            <person name="Lee S."/>
            <person name="Bess C."/>
            <person name="Blankenburg K."/>
            <person name="Forbes L."/>
            <person name="Fu Q."/>
            <person name="Gubbala S."/>
            <person name="Hirani K."/>
            <person name="Jayaseelan J.C."/>
            <person name="Lara F."/>
            <person name="Munidasa M."/>
            <person name="Palculict T."/>
            <person name="Patil S."/>
            <person name="Pu L.-L."/>
            <person name="Saada N."/>
            <person name="Tang L."/>
            <person name="Weissenberger G."/>
            <person name="Zhu Y."/>
            <person name="Hemphill L."/>
            <person name="Shang Y."/>
            <person name="Youmans B."/>
            <person name="Ayvaz T."/>
            <person name="Ross M."/>
            <person name="Santibanez J."/>
            <person name="Aqrawi P."/>
            <person name="Gross S."/>
            <person name="Joshi V."/>
            <person name="Fowler G."/>
            <person name="Nazareth L."/>
            <person name="Reid J."/>
            <person name="Worley K."/>
            <person name="Petrosino J."/>
            <person name="Highlander S."/>
            <person name="Gibbs R."/>
        </authorList>
    </citation>
    <scope>NUCLEOTIDE SEQUENCE [LARGE SCALE GENOMIC DNA]</scope>
    <source>
        <strain evidence="3">ATCC 33861</strain>
    </source>
</reference>
<dbReference type="Pfam" id="PF13648">
    <property type="entry name" value="Lipocalin_4"/>
    <property type="match status" value="1"/>
</dbReference>
<proteinExistence type="predicted"/>
<dbReference type="HOGENOM" id="CLU_1785658_0_0_10"/>
<name>D7VQZ2_SPHSI</name>
<dbReference type="InterPro" id="IPR024311">
    <property type="entry name" value="Lipocalin-like"/>
</dbReference>
<gene>
    <name evidence="3" type="ORF">HMPREF0766_13396</name>
</gene>
<feature type="chain" id="PRO_5003107171" description="Lipocalin-like domain-containing protein" evidence="1">
    <location>
        <begin position="37"/>
        <end position="158"/>
    </location>
</feature>
<sequence length="158" mass="17479">MLPSQLIKKKTKQMLKRLFWLSACVAVLTCFIVSCAKDSSDDPIIAEWIGVSQQIDTYQGDKISGTEEVKINRLAIDFYPDDTFTLSGNIGQDATANNIEGTFALYGSKITFKYMDKSQKSQSFSVDYRMNGGLLEIKSTIESSGSTKKVKTTTFGKA</sequence>
<dbReference type="EMBL" id="ACHA02000012">
    <property type="protein sequence ID" value="EFK56193.1"/>
    <property type="molecule type" value="Genomic_DNA"/>
</dbReference>
<dbReference type="STRING" id="525373.HMPREF0766_13396"/>
<comment type="caution">
    <text evidence="3">The sequence shown here is derived from an EMBL/GenBank/DDBJ whole genome shotgun (WGS) entry which is preliminary data.</text>
</comment>
<keyword evidence="4" id="KW-1185">Reference proteome</keyword>
<evidence type="ECO:0000256" key="1">
    <source>
        <dbReference type="SAM" id="SignalP"/>
    </source>
</evidence>
<evidence type="ECO:0000313" key="3">
    <source>
        <dbReference type="EMBL" id="EFK56193.1"/>
    </source>
</evidence>
<feature type="signal peptide" evidence="1">
    <location>
        <begin position="1"/>
        <end position="36"/>
    </location>
</feature>
<dbReference type="eggNOG" id="ENOG5033Z8N">
    <property type="taxonomic scope" value="Bacteria"/>
</dbReference>
<dbReference type="Proteomes" id="UP000006258">
    <property type="component" value="Unassembled WGS sequence"/>
</dbReference>